<evidence type="ECO:0000256" key="5">
    <source>
        <dbReference type="ARBA" id="ARBA00093797"/>
    </source>
</evidence>
<organism evidence="6 7">
    <name type="scientific">Tatumella morbirosei</name>
    <dbReference type="NCBI Taxonomy" id="642227"/>
    <lineage>
        <taxon>Bacteria</taxon>
        <taxon>Pseudomonadati</taxon>
        <taxon>Pseudomonadota</taxon>
        <taxon>Gammaproteobacteria</taxon>
        <taxon>Enterobacterales</taxon>
        <taxon>Erwiniaceae</taxon>
        <taxon>Tatumella</taxon>
    </lineage>
</organism>
<dbReference type="AlphaFoldDB" id="A0A095T4Q9"/>
<dbReference type="InterPro" id="IPR008622">
    <property type="entry name" value="FliT"/>
</dbReference>
<evidence type="ECO:0000256" key="4">
    <source>
        <dbReference type="ARBA" id="ARBA00023186"/>
    </source>
</evidence>
<keyword evidence="7" id="KW-1185">Reference proteome</keyword>
<dbReference type="STRING" id="642227.HA49_13845"/>
<dbReference type="Proteomes" id="UP000029577">
    <property type="component" value="Unassembled WGS sequence"/>
</dbReference>
<evidence type="ECO:0000313" key="7">
    <source>
        <dbReference type="Proteomes" id="UP000029577"/>
    </source>
</evidence>
<proteinExistence type="predicted"/>
<dbReference type="EMBL" id="JPKR02000003">
    <property type="protein sequence ID" value="KGD71906.1"/>
    <property type="molecule type" value="Genomic_DNA"/>
</dbReference>
<keyword evidence="2" id="KW-0963">Cytoplasm</keyword>
<evidence type="ECO:0000313" key="6">
    <source>
        <dbReference type="EMBL" id="KGD71906.1"/>
    </source>
</evidence>
<comment type="subcellular location">
    <subcellularLocation>
        <location evidence="1">Cytoplasm</location>
        <location evidence="1">Cytosol</location>
    </subcellularLocation>
</comment>
<name>A0A095T4Q9_9GAMM</name>
<accession>A0A095T4Q9</accession>
<keyword evidence="3" id="KW-1005">Bacterial flagellum biogenesis</keyword>
<evidence type="ECO:0000256" key="1">
    <source>
        <dbReference type="ARBA" id="ARBA00004514"/>
    </source>
</evidence>
<evidence type="ECO:0000256" key="2">
    <source>
        <dbReference type="ARBA" id="ARBA00022490"/>
    </source>
</evidence>
<comment type="caution">
    <text evidence="6">The sequence shown here is derived from an EMBL/GenBank/DDBJ whole genome shotgun (WGS) entry which is preliminary data.</text>
</comment>
<dbReference type="OrthoDB" id="9959681at2"/>
<sequence>MNSYSNWLAELTTFNQQLQSLAQQEEWQQLEETVTDYLHLAATPPDCTADERQQCQSGFQRLLDAHQYLTLQIHHALQQAGENLSHGRQQQQLLQAYFSV</sequence>
<evidence type="ECO:0000256" key="3">
    <source>
        <dbReference type="ARBA" id="ARBA00022795"/>
    </source>
</evidence>
<keyword evidence="4" id="KW-0143">Chaperone</keyword>
<dbReference type="Pfam" id="PF05400">
    <property type="entry name" value="FliT"/>
    <property type="match status" value="1"/>
</dbReference>
<dbReference type="RefSeq" id="WP_038021027.1">
    <property type="nucleotide sequence ID" value="NZ_JPKR02000003.1"/>
</dbReference>
<reference evidence="6" key="1">
    <citation type="submission" date="2014-12" db="EMBL/GenBank/DDBJ databases">
        <title>The draft genome of the Tatumella morbirosei type strain, LMG23360T isolated from pineapple rot.</title>
        <authorList>
            <person name="Smits T.H."/>
            <person name="Palmer M."/>
            <person name="Venter S.N."/>
            <person name="Duffy B."/>
            <person name="Steenkamp E.T."/>
            <person name="Chan W.Y."/>
            <person name="Coutinho T.A."/>
            <person name="Coetzee M.P."/>
            <person name="De Maayer P."/>
        </authorList>
    </citation>
    <scope>NUCLEOTIDE SEQUENCE [LARGE SCALE GENOMIC DNA]</scope>
    <source>
        <strain evidence="6">LMG 23360</strain>
    </source>
</reference>
<dbReference type="Gene3D" id="1.20.58.380">
    <property type="entry name" value="Flagellar protein flit"/>
    <property type="match status" value="1"/>
</dbReference>
<gene>
    <name evidence="6" type="ORF">HA49_13845</name>
</gene>
<protein>
    <recommendedName>
        <fullName evidence="5">Flagellar protein FliT</fullName>
    </recommendedName>
</protein>